<comment type="caution">
    <text evidence="3">The sequence shown here is derived from an EMBL/GenBank/DDBJ whole genome shotgun (WGS) entry which is preliminary data.</text>
</comment>
<dbReference type="Proteomes" id="UP001561046">
    <property type="component" value="Unassembled WGS sequence"/>
</dbReference>
<reference evidence="3 4" key="1">
    <citation type="journal article" date="2013" name="Int. J. Syst. Evol. Microbiol.">
        <title>Comamonas guangdongensis sp. nov., isolated from subterranean forest sediment, and emended description of the genus Comamonas.</title>
        <authorList>
            <person name="Zhang J."/>
            <person name="Wang Y."/>
            <person name="Zhou S."/>
            <person name="Wu C."/>
            <person name="He J."/>
            <person name="Li F."/>
        </authorList>
    </citation>
    <scope>NUCLEOTIDE SEQUENCE [LARGE SCALE GENOMIC DNA]</scope>
    <source>
        <strain evidence="3 4">CCTCC AB2011133</strain>
    </source>
</reference>
<proteinExistence type="predicted"/>
<gene>
    <name evidence="3" type="ORF">AB6724_12450</name>
</gene>
<accession>A0ABV3ZWJ0</accession>
<organism evidence="3 4">
    <name type="scientific">Comamonas guangdongensis</name>
    <dbReference type="NCBI Taxonomy" id="510515"/>
    <lineage>
        <taxon>Bacteria</taxon>
        <taxon>Pseudomonadati</taxon>
        <taxon>Pseudomonadota</taxon>
        <taxon>Betaproteobacteria</taxon>
        <taxon>Burkholderiales</taxon>
        <taxon>Comamonadaceae</taxon>
        <taxon>Comamonas</taxon>
    </lineage>
</organism>
<dbReference type="EMBL" id="JBFYGN010000012">
    <property type="protein sequence ID" value="MEX8193646.1"/>
    <property type="molecule type" value="Genomic_DNA"/>
</dbReference>
<evidence type="ECO:0000313" key="3">
    <source>
        <dbReference type="EMBL" id="MEX8193646.1"/>
    </source>
</evidence>
<dbReference type="Pfam" id="PF10882">
    <property type="entry name" value="bPH_5"/>
    <property type="match status" value="1"/>
</dbReference>
<keyword evidence="1" id="KW-0812">Transmembrane</keyword>
<evidence type="ECO:0000256" key="1">
    <source>
        <dbReference type="SAM" id="Phobius"/>
    </source>
</evidence>
<feature type="transmembrane region" description="Helical" evidence="1">
    <location>
        <begin position="40"/>
        <end position="63"/>
    </location>
</feature>
<evidence type="ECO:0000259" key="2">
    <source>
        <dbReference type="Pfam" id="PF10882"/>
    </source>
</evidence>
<dbReference type="RefSeq" id="WP_369338840.1">
    <property type="nucleotide sequence ID" value="NZ_JBFYGN010000012.1"/>
</dbReference>
<keyword evidence="1" id="KW-1133">Transmembrane helix</keyword>
<evidence type="ECO:0000313" key="4">
    <source>
        <dbReference type="Proteomes" id="UP001561046"/>
    </source>
</evidence>
<dbReference type="InterPro" id="IPR027783">
    <property type="entry name" value="Bacterial_PH-related"/>
</dbReference>
<name>A0ABV3ZWJ0_9BURK</name>
<keyword evidence="4" id="KW-1185">Reference proteome</keyword>
<sequence length="169" mass="18478">MHPKQHLAPWGRALIVISLLSSLLCLGISAGLMLSRVRGLSWPALLPLAVLAICALFTVRGYVVTADALLVRRLLWNTRLPWRGSAALQSVQAEPDAMRGSIRLWGNGGMYSFTGLFRSKALGSYRAFVTDRHRTVVLRFANRTVVVSPASPQDFVRDVQQVLGLPAAS</sequence>
<feature type="transmembrane region" description="Helical" evidence="1">
    <location>
        <begin position="12"/>
        <end position="34"/>
    </location>
</feature>
<keyword evidence="1" id="KW-0472">Membrane</keyword>
<feature type="domain" description="Bacterial Pleckstrin homology" evidence="2">
    <location>
        <begin position="61"/>
        <end position="161"/>
    </location>
</feature>
<protein>
    <submittedName>
        <fullName evidence="3">PH domain-containing protein</fullName>
    </submittedName>
</protein>